<keyword evidence="8" id="KW-1185">Reference proteome</keyword>
<accession>A0AAJ0MGZ1</accession>
<dbReference type="PANTHER" id="PTHR11010:SF23">
    <property type="entry name" value="SERINE PEPTIDASE"/>
    <property type="match status" value="1"/>
</dbReference>
<keyword evidence="7" id="KW-0121">Carboxypeptidase</keyword>
<dbReference type="PANTHER" id="PTHR11010">
    <property type="entry name" value="PROTEASE S28 PRO-X CARBOXYPEPTIDASE-RELATED"/>
    <property type="match status" value="1"/>
</dbReference>
<dbReference type="Pfam" id="PF05577">
    <property type="entry name" value="Peptidase_S28"/>
    <property type="match status" value="2"/>
</dbReference>
<keyword evidence="5" id="KW-0325">Glycoprotein</keyword>
<keyword evidence="4" id="KW-0378">Hydrolase</keyword>
<feature type="chain" id="PRO_5042569297" evidence="6">
    <location>
        <begin position="24"/>
        <end position="557"/>
    </location>
</feature>
<dbReference type="InterPro" id="IPR029058">
    <property type="entry name" value="AB_hydrolase_fold"/>
</dbReference>
<evidence type="ECO:0000313" key="7">
    <source>
        <dbReference type="EMBL" id="KAK3358700.1"/>
    </source>
</evidence>
<dbReference type="GO" id="GO:0006508">
    <property type="term" value="P:proteolysis"/>
    <property type="evidence" value="ECO:0007669"/>
    <property type="project" value="UniProtKB-KW"/>
</dbReference>
<proteinExistence type="inferred from homology"/>
<evidence type="ECO:0000256" key="4">
    <source>
        <dbReference type="ARBA" id="ARBA00022801"/>
    </source>
</evidence>
<feature type="signal peptide" evidence="6">
    <location>
        <begin position="1"/>
        <end position="23"/>
    </location>
</feature>
<evidence type="ECO:0000313" key="8">
    <source>
        <dbReference type="Proteomes" id="UP001275084"/>
    </source>
</evidence>
<dbReference type="Proteomes" id="UP001275084">
    <property type="component" value="Unassembled WGS sequence"/>
</dbReference>
<keyword evidence="3 6" id="KW-0732">Signal</keyword>
<dbReference type="Gene3D" id="3.40.50.1820">
    <property type="entry name" value="alpha/beta hydrolase"/>
    <property type="match status" value="2"/>
</dbReference>
<gene>
    <name evidence="7" type="ORF">B0T25DRAFT_576957</name>
</gene>
<comment type="caution">
    <text evidence="7">The sequence shown here is derived from an EMBL/GenBank/DDBJ whole genome shotgun (WGS) entry which is preliminary data.</text>
</comment>
<dbReference type="EMBL" id="JAUIQD010000002">
    <property type="protein sequence ID" value="KAK3358700.1"/>
    <property type="molecule type" value="Genomic_DNA"/>
</dbReference>
<comment type="similarity">
    <text evidence="1">Belongs to the peptidase S28 family.</text>
</comment>
<dbReference type="GO" id="GO:0008239">
    <property type="term" value="F:dipeptidyl-peptidase activity"/>
    <property type="evidence" value="ECO:0007669"/>
    <property type="project" value="TreeGrafter"/>
</dbReference>
<reference evidence="7" key="1">
    <citation type="journal article" date="2023" name="Mol. Phylogenet. Evol.">
        <title>Genome-scale phylogeny and comparative genomics of the fungal order Sordariales.</title>
        <authorList>
            <person name="Hensen N."/>
            <person name="Bonometti L."/>
            <person name="Westerberg I."/>
            <person name="Brannstrom I.O."/>
            <person name="Guillou S."/>
            <person name="Cros-Aarteil S."/>
            <person name="Calhoun S."/>
            <person name="Haridas S."/>
            <person name="Kuo A."/>
            <person name="Mondo S."/>
            <person name="Pangilinan J."/>
            <person name="Riley R."/>
            <person name="LaButti K."/>
            <person name="Andreopoulos B."/>
            <person name="Lipzen A."/>
            <person name="Chen C."/>
            <person name="Yan M."/>
            <person name="Daum C."/>
            <person name="Ng V."/>
            <person name="Clum A."/>
            <person name="Steindorff A."/>
            <person name="Ohm R.A."/>
            <person name="Martin F."/>
            <person name="Silar P."/>
            <person name="Natvig D.O."/>
            <person name="Lalanne C."/>
            <person name="Gautier V."/>
            <person name="Ament-Velasquez S.L."/>
            <person name="Kruys A."/>
            <person name="Hutchinson M.I."/>
            <person name="Powell A.J."/>
            <person name="Barry K."/>
            <person name="Miller A.N."/>
            <person name="Grigoriev I.V."/>
            <person name="Debuchy R."/>
            <person name="Gladieux P."/>
            <person name="Hiltunen Thoren M."/>
            <person name="Johannesson H."/>
        </authorList>
    </citation>
    <scope>NUCLEOTIDE SEQUENCE</scope>
    <source>
        <strain evidence="7">CBS 955.72</strain>
    </source>
</reference>
<dbReference type="FunFam" id="3.40.50.1820:FF:000165">
    <property type="entry name" value="Serine peptidase, putative"/>
    <property type="match status" value="1"/>
</dbReference>
<organism evidence="7 8">
    <name type="scientific">Lasiosphaeria hispida</name>
    <dbReference type="NCBI Taxonomy" id="260671"/>
    <lineage>
        <taxon>Eukaryota</taxon>
        <taxon>Fungi</taxon>
        <taxon>Dikarya</taxon>
        <taxon>Ascomycota</taxon>
        <taxon>Pezizomycotina</taxon>
        <taxon>Sordariomycetes</taxon>
        <taxon>Sordariomycetidae</taxon>
        <taxon>Sordariales</taxon>
        <taxon>Lasiosphaeriaceae</taxon>
        <taxon>Lasiosphaeria</taxon>
    </lineage>
</organism>
<evidence type="ECO:0000256" key="5">
    <source>
        <dbReference type="ARBA" id="ARBA00023180"/>
    </source>
</evidence>
<name>A0AAJ0MGZ1_9PEZI</name>
<keyword evidence="2" id="KW-0645">Protease</keyword>
<dbReference type="InterPro" id="IPR008758">
    <property type="entry name" value="Peptidase_S28"/>
</dbReference>
<evidence type="ECO:0000256" key="6">
    <source>
        <dbReference type="SAM" id="SignalP"/>
    </source>
</evidence>
<evidence type="ECO:0000256" key="3">
    <source>
        <dbReference type="ARBA" id="ARBA00022729"/>
    </source>
</evidence>
<dbReference type="AlphaFoldDB" id="A0AAJ0MGZ1"/>
<protein>
    <submittedName>
        <fullName evidence="7">Serine carboxypeptidase S28</fullName>
    </submittedName>
</protein>
<evidence type="ECO:0000256" key="2">
    <source>
        <dbReference type="ARBA" id="ARBA00022670"/>
    </source>
</evidence>
<reference evidence="7" key="2">
    <citation type="submission" date="2023-06" db="EMBL/GenBank/DDBJ databases">
        <authorList>
            <consortium name="Lawrence Berkeley National Laboratory"/>
            <person name="Haridas S."/>
            <person name="Hensen N."/>
            <person name="Bonometti L."/>
            <person name="Westerberg I."/>
            <person name="Brannstrom I.O."/>
            <person name="Guillou S."/>
            <person name="Cros-Aarteil S."/>
            <person name="Calhoun S."/>
            <person name="Kuo A."/>
            <person name="Mondo S."/>
            <person name="Pangilinan J."/>
            <person name="Riley R."/>
            <person name="Labutti K."/>
            <person name="Andreopoulos B."/>
            <person name="Lipzen A."/>
            <person name="Chen C."/>
            <person name="Yanf M."/>
            <person name="Daum C."/>
            <person name="Ng V."/>
            <person name="Clum A."/>
            <person name="Steindorff A."/>
            <person name="Ohm R."/>
            <person name="Martin F."/>
            <person name="Silar P."/>
            <person name="Natvig D."/>
            <person name="Lalanne C."/>
            <person name="Gautier V."/>
            <person name="Ament-Velasquez S.L."/>
            <person name="Kruys A."/>
            <person name="Hutchinson M.I."/>
            <person name="Powell A.J."/>
            <person name="Barry K."/>
            <person name="Miller A.N."/>
            <person name="Grigoriev I.V."/>
            <person name="Debuchy R."/>
            <person name="Gladieux P."/>
            <person name="Thoren M.H."/>
            <person name="Johannesson H."/>
        </authorList>
    </citation>
    <scope>NUCLEOTIDE SEQUENCE</scope>
    <source>
        <strain evidence="7">CBS 955.72</strain>
    </source>
</reference>
<sequence length="557" mass="61443">MKSSGPFPFLVLVVCLLWGQVEARLWQPLLPPPMAAAMTDDTLGGNSTFQQLIDHKNPGLGTFSQRYWWNTTYWAGPGSPVLLFTPGEVAAHYYTGYLTNRTLVGLYAQEIGGATILIEHRYWGESSPYSILDTKNLTYLTLENSVADLVHFARTVRLPFDKSGRSNAPDAPWIDIGASYSAALAAWIHKLSPGTFWAYHASSGPVQAIYDYWTYFLPIERGMPKNCSADISRITGYIDELIDHGKHAELQALKEDFGLGGLEYADDFAGAVGGVVSGWQSVTPSSNYSNFFQMCDTLEGVRPTAINGTNSTASAKGPWSNVTIPSAAGIGLKKALPNLASYFRHEYLPNTCAEYEYQDWLDPMSIGCFESHNVSNPIFSDWAVNNTVNRQWIWMLCNEPFAYWQTGAPKGQRSVISRYVSTDYYQRQCDLAFPPQGNATHGSAAGRTVDKLNALTEGWDLTNTTRLLWVNGEFDPWRSASVSSEIRPGGPLQSTPEVPVLLIKGGIHCSDMSGKSGEVNADIHEMQHTAIAQIKKWTGEFYVGKSGPHSRRASWAA</sequence>
<dbReference type="SUPFAM" id="SSF53474">
    <property type="entry name" value="alpha/beta-Hydrolases"/>
    <property type="match status" value="1"/>
</dbReference>
<evidence type="ECO:0000256" key="1">
    <source>
        <dbReference type="ARBA" id="ARBA00011079"/>
    </source>
</evidence>
<dbReference type="GO" id="GO:0004180">
    <property type="term" value="F:carboxypeptidase activity"/>
    <property type="evidence" value="ECO:0007669"/>
    <property type="project" value="UniProtKB-KW"/>
</dbReference>
<dbReference type="GO" id="GO:0070008">
    <property type="term" value="F:serine-type exopeptidase activity"/>
    <property type="evidence" value="ECO:0007669"/>
    <property type="project" value="InterPro"/>
</dbReference>